<dbReference type="Gene3D" id="1.10.10.10">
    <property type="entry name" value="Winged helix-like DNA-binding domain superfamily/Winged helix DNA-binding domain"/>
    <property type="match status" value="1"/>
</dbReference>
<dbReference type="STRING" id="57704.SAMN04489793_4635"/>
<dbReference type="PANTHER" id="PTHR47756">
    <property type="entry name" value="BLL6612 PROTEIN-RELATED"/>
    <property type="match status" value="1"/>
</dbReference>
<dbReference type="Pfam" id="PF04542">
    <property type="entry name" value="Sigma70_r2"/>
    <property type="match status" value="1"/>
</dbReference>
<dbReference type="AlphaFoldDB" id="A0A1H4ZRD9"/>
<dbReference type="InterPro" id="IPR036388">
    <property type="entry name" value="WH-like_DNA-bd_sf"/>
</dbReference>
<feature type="domain" description="DUF6596" evidence="2">
    <location>
        <begin position="173"/>
        <end position="272"/>
    </location>
</feature>
<dbReference type="SUPFAM" id="SSF88946">
    <property type="entry name" value="Sigma2 domain of RNA polymerase sigma factors"/>
    <property type="match status" value="1"/>
</dbReference>
<gene>
    <name evidence="3" type="ORF">SAMN04489793_4635</name>
</gene>
<dbReference type="Gene3D" id="1.10.1740.10">
    <property type="match status" value="1"/>
</dbReference>
<evidence type="ECO:0000259" key="2">
    <source>
        <dbReference type="Pfam" id="PF20239"/>
    </source>
</evidence>
<protein>
    <submittedName>
        <fullName evidence="3">RNA polymerase sigma factor, sigma-70 family</fullName>
    </submittedName>
</protein>
<dbReference type="InterPro" id="IPR013324">
    <property type="entry name" value="RNA_pol_sigma_r3/r4-like"/>
</dbReference>
<dbReference type="InterPro" id="IPR013325">
    <property type="entry name" value="RNA_pol_sigma_r2"/>
</dbReference>
<organism evidence="3 4">
    <name type="scientific">Tsukamurella tyrosinosolvens</name>
    <dbReference type="NCBI Taxonomy" id="57704"/>
    <lineage>
        <taxon>Bacteria</taxon>
        <taxon>Bacillati</taxon>
        <taxon>Actinomycetota</taxon>
        <taxon>Actinomycetes</taxon>
        <taxon>Mycobacteriales</taxon>
        <taxon>Tsukamurellaceae</taxon>
        <taxon>Tsukamurella</taxon>
    </lineage>
</organism>
<dbReference type="InterPro" id="IPR014284">
    <property type="entry name" value="RNA_pol_sigma-70_dom"/>
</dbReference>
<dbReference type="EMBL" id="FNSA01000003">
    <property type="protein sequence ID" value="SED32054.1"/>
    <property type="molecule type" value="Genomic_DNA"/>
</dbReference>
<dbReference type="Proteomes" id="UP000182241">
    <property type="component" value="Unassembled WGS sequence"/>
</dbReference>
<sequence length="404" mass="43694">MPAGDAFEDVWRRESPHVLAALLRVRADLAACEDAVQEAAEAAVRQWPRDGTPDDPRGWLIRVAHRRLIDRWRSEAARTRREEVDARSGAAAEVSSADDTVDLLLLCAHPALTRSSQVALALRAVAGLGVERIAAVYLVPPRTMTQRLTRARATLRDAGATFPVPSGAELPARVAAALDVCHLMFTAGYTRSSGTDLLDDGLTAEAVRLTRRMVAAFPDHDEAAAALALMVLTDARAPARVDARGDLVPLAEQDRSRWRRDAIAEGVTILEALLPRGHVGPFALQAAIAAVHAEAESYGDTDWAQIVVLYRMLERIAPSGTVSLNHAVAVGMAYGPEAGLALLARLDDDRALRDGHRLPAARAHLYELAGRPGDAAAAYRTAAARTASLPEQRYLNRRLRDLER</sequence>
<accession>A0A1H4ZRD9</accession>
<dbReference type="GO" id="GO:0003700">
    <property type="term" value="F:DNA-binding transcription factor activity"/>
    <property type="evidence" value="ECO:0007669"/>
    <property type="project" value="InterPro"/>
</dbReference>
<keyword evidence="4" id="KW-1185">Reference proteome</keyword>
<feature type="domain" description="RNA polymerase sigma-70 region 2" evidence="1">
    <location>
        <begin position="12"/>
        <end position="76"/>
    </location>
</feature>
<reference evidence="4" key="1">
    <citation type="submission" date="2016-10" db="EMBL/GenBank/DDBJ databases">
        <authorList>
            <person name="Varghese N."/>
            <person name="Submissions S."/>
        </authorList>
    </citation>
    <scope>NUCLEOTIDE SEQUENCE [LARGE SCALE GENOMIC DNA]</scope>
    <source>
        <strain evidence="4">DSM 44234</strain>
    </source>
</reference>
<proteinExistence type="predicted"/>
<dbReference type="RefSeq" id="WP_068741547.1">
    <property type="nucleotide sequence ID" value="NZ_CBDRGN010000006.1"/>
</dbReference>
<dbReference type="GO" id="GO:0006352">
    <property type="term" value="P:DNA-templated transcription initiation"/>
    <property type="evidence" value="ECO:0007669"/>
    <property type="project" value="InterPro"/>
</dbReference>
<dbReference type="PANTHER" id="PTHR47756:SF2">
    <property type="entry name" value="BLL6612 PROTEIN"/>
    <property type="match status" value="1"/>
</dbReference>
<evidence type="ECO:0000313" key="4">
    <source>
        <dbReference type="Proteomes" id="UP000182241"/>
    </source>
</evidence>
<dbReference type="SUPFAM" id="SSF88659">
    <property type="entry name" value="Sigma3 and sigma4 domains of RNA polymerase sigma factors"/>
    <property type="match status" value="1"/>
</dbReference>
<dbReference type="NCBIfam" id="TIGR02937">
    <property type="entry name" value="sigma70-ECF"/>
    <property type="match status" value="1"/>
</dbReference>
<dbReference type="InterPro" id="IPR046531">
    <property type="entry name" value="DUF6596"/>
</dbReference>
<evidence type="ECO:0000259" key="1">
    <source>
        <dbReference type="Pfam" id="PF04542"/>
    </source>
</evidence>
<dbReference type="Pfam" id="PF20239">
    <property type="entry name" value="DUF6596"/>
    <property type="match status" value="1"/>
</dbReference>
<name>A0A1H4ZRD9_TSUTY</name>
<evidence type="ECO:0000313" key="3">
    <source>
        <dbReference type="EMBL" id="SED32054.1"/>
    </source>
</evidence>
<dbReference type="InterPro" id="IPR007627">
    <property type="entry name" value="RNA_pol_sigma70_r2"/>
</dbReference>